<sequence length="394" mass="45090">MSTGGLRIKIDYKPLNAYKNTVILNGTNRQNYNTNNHQFEPDRRIDPFVVRVECGVNDPHNFSSGIINEHLTDVNWKLSNGTKLIDIEQNDIDFRIGKGKEKGTITVFKNITDIEAATLIFTAKFLEPKTKRVVNYQESFTLVTIPTANTPIILDTNTPFGHKINPIENNQGLVCLAELFESTTKVPAAYYWYYDDKEIVAGQGFTGFKSERLFVPINKIDKTGVVIKCEVADCVTDLNELIRNNTVSDPKVIEANLKLENGEITQAQFNVIYQDRLKYHQEHTELPKDYRPGVKPSKLFKGDFLLIKQYPVYEPNILAPDSVFPESKTVQVEMTMNANFGIIPNPEKYFNVKWLKQPDGKFKYQGFKIDFDINDIKALSEQDKEIDYVIEELL</sequence>
<dbReference type="Proteomes" id="UP000076630">
    <property type="component" value="Unassembled WGS sequence"/>
</dbReference>
<gene>
    <name evidence="1" type="ORF">AV926_11900</name>
</gene>
<dbReference type="RefSeq" id="WP_038987786.1">
    <property type="nucleotide sequence ID" value="NZ_JWJO01000065.1"/>
</dbReference>
<dbReference type="OrthoDB" id="1436659at2"/>
<comment type="caution">
    <text evidence="1">The sequence shown here is derived from an EMBL/GenBank/DDBJ whole genome shotgun (WGS) entry which is preliminary data.</text>
</comment>
<evidence type="ECO:0000313" key="2">
    <source>
        <dbReference type="Proteomes" id="UP000076630"/>
    </source>
</evidence>
<accession>A0A163YJB0</accession>
<reference evidence="1 2" key="1">
    <citation type="submission" date="2016-01" db="EMBL/GenBank/DDBJ databases">
        <title>Whole genome sequencing of Myroides marinus L41.</title>
        <authorList>
            <person name="Hong K.W."/>
        </authorList>
    </citation>
    <scope>NUCLEOTIDE SEQUENCE [LARGE SCALE GENOMIC DNA]</scope>
    <source>
        <strain evidence="1 2">L41</strain>
    </source>
</reference>
<dbReference type="AlphaFoldDB" id="A0A163YJB0"/>
<organism evidence="1 2">
    <name type="scientific">Myroides marinus</name>
    <dbReference type="NCBI Taxonomy" id="703342"/>
    <lineage>
        <taxon>Bacteria</taxon>
        <taxon>Pseudomonadati</taxon>
        <taxon>Bacteroidota</taxon>
        <taxon>Flavobacteriia</taxon>
        <taxon>Flavobacteriales</taxon>
        <taxon>Flavobacteriaceae</taxon>
        <taxon>Myroides</taxon>
    </lineage>
</organism>
<evidence type="ECO:0000313" key="1">
    <source>
        <dbReference type="EMBL" id="KZE79511.1"/>
    </source>
</evidence>
<proteinExistence type="predicted"/>
<protein>
    <submittedName>
        <fullName evidence="1">Uncharacterized protein</fullName>
    </submittedName>
</protein>
<dbReference type="EMBL" id="LQNU01000060">
    <property type="protein sequence ID" value="KZE79511.1"/>
    <property type="molecule type" value="Genomic_DNA"/>
</dbReference>
<keyword evidence="2" id="KW-1185">Reference proteome</keyword>
<name>A0A163YJB0_9FLAO</name>